<protein>
    <submittedName>
        <fullName evidence="4">Uncharacterized protein</fullName>
    </submittedName>
</protein>
<keyword evidence="5" id="KW-1185">Reference proteome</keyword>
<dbReference type="STRING" id="29524.SAMN02745171_00048"/>
<dbReference type="RefSeq" id="WP_078736023.1">
    <property type="nucleotide sequence ID" value="NZ_FUXE01000001.1"/>
</dbReference>
<evidence type="ECO:0000313" key="4">
    <source>
        <dbReference type="EMBL" id="SJZ41891.1"/>
    </source>
</evidence>
<feature type="coiled-coil region" evidence="1">
    <location>
        <begin position="185"/>
        <end position="212"/>
    </location>
</feature>
<evidence type="ECO:0000256" key="2">
    <source>
        <dbReference type="SAM" id="MobiDB-lite"/>
    </source>
</evidence>
<feature type="compositionally biased region" description="Polar residues" evidence="2">
    <location>
        <begin position="73"/>
        <end position="88"/>
    </location>
</feature>
<name>A0A1T4KHL4_9PORP</name>
<sequence>MMQTILLNVLLLLVIIWVLLLILYTYCSKFSRMGKQEQGQAAPKEEQNREEKLHVLVGKSKGLSPSDFPKVPKTSSSKKALENANNFAESEVSEQQEKTEEVPTISEAENELHVAYTMDTVDEDEVLREELMFTPDPTPEVSPSAILARDLVRMGRWSKHDDTLDEEDEAEVQATLGKVQGTDLIEKYKENLKAQESKHTKFLEAMRRAEEAQIQSDMVKTEHLPRQEPQGDNERTLDYYL</sequence>
<keyword evidence="3" id="KW-1133">Transmembrane helix</keyword>
<dbReference type="OrthoDB" id="1011412at2"/>
<organism evidence="4 5">
    <name type="scientific">Porphyromonas circumdentaria</name>
    <dbReference type="NCBI Taxonomy" id="29524"/>
    <lineage>
        <taxon>Bacteria</taxon>
        <taxon>Pseudomonadati</taxon>
        <taxon>Bacteroidota</taxon>
        <taxon>Bacteroidia</taxon>
        <taxon>Bacteroidales</taxon>
        <taxon>Porphyromonadaceae</taxon>
        <taxon>Porphyromonas</taxon>
    </lineage>
</organism>
<keyword evidence="1" id="KW-0175">Coiled coil</keyword>
<accession>A0A1T4KHL4</accession>
<feature type="region of interest" description="Disordered" evidence="2">
    <location>
        <begin position="215"/>
        <end position="241"/>
    </location>
</feature>
<feature type="region of interest" description="Disordered" evidence="2">
    <location>
        <begin position="60"/>
        <end position="105"/>
    </location>
</feature>
<proteinExistence type="predicted"/>
<evidence type="ECO:0000256" key="3">
    <source>
        <dbReference type="SAM" id="Phobius"/>
    </source>
</evidence>
<dbReference type="Proteomes" id="UP000190121">
    <property type="component" value="Unassembled WGS sequence"/>
</dbReference>
<keyword evidence="3" id="KW-0812">Transmembrane</keyword>
<reference evidence="5" key="1">
    <citation type="submission" date="2017-02" db="EMBL/GenBank/DDBJ databases">
        <authorList>
            <person name="Varghese N."/>
            <person name="Submissions S."/>
        </authorList>
    </citation>
    <scope>NUCLEOTIDE SEQUENCE [LARGE SCALE GENOMIC DNA]</scope>
    <source>
        <strain evidence="5">ATCC 51356</strain>
    </source>
</reference>
<feature type="transmembrane region" description="Helical" evidence="3">
    <location>
        <begin position="6"/>
        <end position="26"/>
    </location>
</feature>
<keyword evidence="3" id="KW-0472">Membrane</keyword>
<dbReference type="AlphaFoldDB" id="A0A1T4KHL4"/>
<gene>
    <name evidence="4" type="ORF">SAMN02745171_00048</name>
</gene>
<feature type="compositionally biased region" description="Basic and acidic residues" evidence="2">
    <location>
        <begin position="232"/>
        <end position="241"/>
    </location>
</feature>
<evidence type="ECO:0000256" key="1">
    <source>
        <dbReference type="SAM" id="Coils"/>
    </source>
</evidence>
<evidence type="ECO:0000313" key="5">
    <source>
        <dbReference type="Proteomes" id="UP000190121"/>
    </source>
</evidence>
<dbReference type="EMBL" id="FUXE01000001">
    <property type="protein sequence ID" value="SJZ41891.1"/>
    <property type="molecule type" value="Genomic_DNA"/>
</dbReference>